<sequence length="605" mass="67608">MTTLSEHPVFKELSTLFNLSPSDEDPNFPNFKKCHAFSKSGTLCRQSTSGRGGEKEEKAQRVWQDLMGVYPDEVKFQEKIDEFYPLIYCSTHNDSIHVQKDFNAWKKSRFDNSSYASSEASLPGTPNQDRVFESSTAGYLTPLSSPPVEKDTPRTEEKSPASGLDSFIPCTPSRIGHHSPLPTIDDMSASDDSLKDIPILVVGVTPTPGKPAGFSKPDGITKNITELNVISSQSSSNELSIISKKDFVEETAIVETIDDEAVVDENHFVIDEPQLAHPTLSGLGLRRNGTISKTSNIIKEFGRPLTQNQMREGKVYVLKHKEEDKMFKIGWTTTTVSTSLSQPNNCYRGSCELKPIYESKDAFRGSLKVQRLAHVFLRDISLRVDKCKICGKGHREWFQGPLEAIISTVSVMENFVRRPAYDLDGELFDEAKDIVMSMTNVTLKGIEGLREKDEGSDRTRVQLSGANPVALTQTVVSEDLADLHVRPDKVGESLSQPEALATSADVSQKPNLSSEPNKGRGFNIIKKYRGDSKNKVSKDEVQPYRNSANDEEFAVELLWTLHQYGGKTGNKYDQKPREWSSFFQKWAKYLERFKAKITPNAKKAS</sequence>
<dbReference type="SMART" id="SM00974">
    <property type="entry name" value="T5orf172"/>
    <property type="match status" value="1"/>
</dbReference>
<dbReference type="PANTHER" id="PTHR28094">
    <property type="entry name" value="MEIOTICALLY UP-REGULATED GENE 113 PROTEIN"/>
    <property type="match status" value="1"/>
</dbReference>
<dbReference type="PANTHER" id="PTHR28094:SF1">
    <property type="entry name" value="MEIOTICALLY UP-REGULATED GENE 113 PROTEIN"/>
    <property type="match status" value="1"/>
</dbReference>
<evidence type="ECO:0000256" key="1">
    <source>
        <dbReference type="SAM" id="MobiDB-lite"/>
    </source>
</evidence>
<proteinExistence type="predicted"/>
<feature type="compositionally biased region" description="Basic and acidic residues" evidence="1">
    <location>
        <begin position="148"/>
        <end position="159"/>
    </location>
</feature>
<dbReference type="AlphaFoldDB" id="A0A9P5A5J4"/>
<feature type="region of interest" description="Disordered" evidence="1">
    <location>
        <begin position="487"/>
        <end position="523"/>
    </location>
</feature>
<dbReference type="EMBL" id="PVQB02001099">
    <property type="protein sequence ID" value="KAF4332326.1"/>
    <property type="molecule type" value="Genomic_DNA"/>
</dbReference>
<dbReference type="Proteomes" id="UP000730481">
    <property type="component" value="Unassembled WGS sequence"/>
</dbReference>
<dbReference type="InterPro" id="IPR053006">
    <property type="entry name" value="Meiosis_regulatory"/>
</dbReference>
<accession>A0A9P5A5J4</accession>
<evidence type="ECO:0000313" key="3">
    <source>
        <dbReference type="EMBL" id="KAF4332326.1"/>
    </source>
</evidence>
<feature type="region of interest" description="Disordered" evidence="1">
    <location>
        <begin position="137"/>
        <end position="169"/>
    </location>
</feature>
<dbReference type="Pfam" id="PF10544">
    <property type="entry name" value="T5orf172"/>
    <property type="match status" value="1"/>
</dbReference>
<comment type="caution">
    <text evidence="3">The sequence shown here is derived from an EMBL/GenBank/DDBJ whole genome shotgun (WGS) entry which is preliminary data.</text>
</comment>
<reference evidence="3" key="2">
    <citation type="submission" date="2020-02" db="EMBL/GenBank/DDBJ databases">
        <title>Identification and distribution of gene clusters putatively required for synthesis of sphingolipid metabolism inhibitors in phylogenetically diverse species of the filamentous fungus Fusarium.</title>
        <authorList>
            <person name="Kim H.-S."/>
            <person name="Busman M."/>
            <person name="Brown D.W."/>
            <person name="Divon H."/>
            <person name="Uhlig S."/>
            <person name="Proctor R.H."/>
        </authorList>
    </citation>
    <scope>NUCLEOTIDE SEQUENCE</scope>
    <source>
        <strain evidence="3">NRRL 25174</strain>
    </source>
</reference>
<keyword evidence="4" id="KW-1185">Reference proteome</keyword>
<gene>
    <name evidence="3" type="ORF">FBEOM_13873</name>
</gene>
<protein>
    <recommendedName>
        <fullName evidence="2">Bacteriophage T5 Orf172 DNA-binding domain-containing protein</fullName>
    </recommendedName>
</protein>
<feature type="domain" description="Bacteriophage T5 Orf172 DNA-binding" evidence="2">
    <location>
        <begin position="321"/>
        <end position="412"/>
    </location>
</feature>
<evidence type="ECO:0000313" key="4">
    <source>
        <dbReference type="Proteomes" id="UP000730481"/>
    </source>
</evidence>
<feature type="compositionally biased region" description="Polar residues" evidence="1">
    <location>
        <begin position="504"/>
        <end position="516"/>
    </location>
</feature>
<evidence type="ECO:0000259" key="2">
    <source>
        <dbReference type="SMART" id="SM00974"/>
    </source>
</evidence>
<organism evidence="3 4">
    <name type="scientific">Fusarium beomiforme</name>
    <dbReference type="NCBI Taxonomy" id="44412"/>
    <lineage>
        <taxon>Eukaryota</taxon>
        <taxon>Fungi</taxon>
        <taxon>Dikarya</taxon>
        <taxon>Ascomycota</taxon>
        <taxon>Pezizomycotina</taxon>
        <taxon>Sordariomycetes</taxon>
        <taxon>Hypocreomycetidae</taxon>
        <taxon>Hypocreales</taxon>
        <taxon>Nectriaceae</taxon>
        <taxon>Fusarium</taxon>
        <taxon>Fusarium burgessii species complex</taxon>
    </lineage>
</organism>
<dbReference type="OrthoDB" id="4719713at2759"/>
<name>A0A9P5A5J4_9HYPO</name>
<dbReference type="InterPro" id="IPR018306">
    <property type="entry name" value="Phage_T5_Orf172_DNA-bd"/>
</dbReference>
<reference evidence="3" key="1">
    <citation type="journal article" date="2017" name="Mycologia">
        <title>Fusarium algeriense, sp. nov., a novel toxigenic crown rot pathogen of durum wheat from Algeria is nested in the Fusarium burgessii species complex.</title>
        <authorList>
            <person name="Laraba I."/>
            <person name="Keddad A."/>
            <person name="Boureghda H."/>
            <person name="Abdallah N."/>
            <person name="Vaughan M.M."/>
            <person name="Proctor R.H."/>
            <person name="Busman M."/>
            <person name="O'Donnell K."/>
        </authorList>
    </citation>
    <scope>NUCLEOTIDE SEQUENCE</scope>
    <source>
        <strain evidence="3">NRRL 25174</strain>
    </source>
</reference>